<dbReference type="GO" id="GO:0035312">
    <property type="term" value="F:5'-3' DNA exonuclease activity"/>
    <property type="evidence" value="ECO:0007669"/>
    <property type="project" value="TreeGrafter"/>
</dbReference>
<dbReference type="PANTHER" id="PTHR42924">
    <property type="entry name" value="EXONUCLEASE"/>
    <property type="match status" value="1"/>
</dbReference>
<proteinExistence type="predicted"/>
<gene>
    <name evidence="2" type="ORF">EV210_105311</name>
</gene>
<evidence type="ECO:0000313" key="3">
    <source>
        <dbReference type="Proteomes" id="UP000295063"/>
    </source>
</evidence>
<dbReference type="Gene3D" id="1.10.150.650">
    <property type="match status" value="1"/>
</dbReference>
<sequence>MAVDLHIHTAASGDGEISAREIIERAQEVRLEAVAITDHDTVDSVEEAIFFGEKAGLEVIPGCEFSTVYQGKWFHILGYFIDYQHADIQAWCRMIERARQDNVDAQIAKLREAGFYIEKDKVLAFGSQPMPICYGGAIFADSRNNDNPVLKPYRLMDNPVLRFCVDWIVTGRPYNSPQYIPGVQQAIDCIVTCGGVPVLAHPAATLAVHEDALLSELLAMGIKGVEAFTTWHTKEQEAHYFNFCQQKGILATCGSDFHGKSKPHIQIGQVRNNPYEVVRLLRDLSSSR</sequence>
<feature type="domain" description="Polymerase/histidinol phosphatase N-terminal" evidence="1">
    <location>
        <begin position="3"/>
        <end position="69"/>
    </location>
</feature>
<dbReference type="InterPro" id="IPR016195">
    <property type="entry name" value="Pol/histidinol_Pase-like"/>
</dbReference>
<keyword evidence="3" id="KW-1185">Reference proteome</keyword>
<dbReference type="InterPro" id="IPR003141">
    <property type="entry name" value="Pol/His_phosphatase_N"/>
</dbReference>
<dbReference type="AlphaFoldDB" id="A0A4R1PZY7"/>
<dbReference type="OrthoDB" id="9804333at2"/>
<dbReference type="Proteomes" id="UP000295063">
    <property type="component" value="Unassembled WGS sequence"/>
</dbReference>
<name>A0A4R1PZY7_9FIRM</name>
<dbReference type="InterPro" id="IPR004013">
    <property type="entry name" value="PHP_dom"/>
</dbReference>
<dbReference type="InterPro" id="IPR052018">
    <property type="entry name" value="PHP_domain"/>
</dbReference>
<dbReference type="SUPFAM" id="SSF89550">
    <property type="entry name" value="PHP domain-like"/>
    <property type="match status" value="1"/>
</dbReference>
<dbReference type="RefSeq" id="WP_132079094.1">
    <property type="nucleotide sequence ID" value="NZ_SLUI01000005.1"/>
</dbReference>
<dbReference type="PANTHER" id="PTHR42924:SF3">
    <property type="entry name" value="POLYMERASE_HISTIDINOL PHOSPHATASE N-TERMINAL DOMAIN-CONTAINING PROTEIN"/>
    <property type="match status" value="1"/>
</dbReference>
<dbReference type="Gene3D" id="3.20.20.140">
    <property type="entry name" value="Metal-dependent hydrolases"/>
    <property type="match status" value="1"/>
</dbReference>
<dbReference type="Pfam" id="PF02811">
    <property type="entry name" value="PHP"/>
    <property type="match status" value="1"/>
</dbReference>
<comment type="caution">
    <text evidence="2">The sequence shown here is derived from an EMBL/GenBank/DDBJ whole genome shotgun (WGS) entry which is preliminary data.</text>
</comment>
<dbReference type="EMBL" id="SLUI01000005">
    <property type="protein sequence ID" value="TCL37870.1"/>
    <property type="molecule type" value="Genomic_DNA"/>
</dbReference>
<protein>
    <recommendedName>
        <fullName evidence="1">Polymerase/histidinol phosphatase N-terminal domain-containing protein</fullName>
    </recommendedName>
</protein>
<accession>A0A4R1PZY7</accession>
<dbReference type="SMART" id="SM00481">
    <property type="entry name" value="POLIIIAc"/>
    <property type="match status" value="1"/>
</dbReference>
<dbReference type="CDD" id="cd07438">
    <property type="entry name" value="PHP_HisPPase_AMP"/>
    <property type="match status" value="1"/>
</dbReference>
<evidence type="ECO:0000259" key="1">
    <source>
        <dbReference type="SMART" id="SM00481"/>
    </source>
</evidence>
<dbReference type="GO" id="GO:0004534">
    <property type="term" value="F:5'-3' RNA exonuclease activity"/>
    <property type="evidence" value="ECO:0007669"/>
    <property type="project" value="TreeGrafter"/>
</dbReference>
<evidence type="ECO:0000313" key="2">
    <source>
        <dbReference type="EMBL" id="TCL37870.1"/>
    </source>
</evidence>
<organism evidence="2 3">
    <name type="scientific">Anaerospora hongkongensis</name>
    <dbReference type="NCBI Taxonomy" id="244830"/>
    <lineage>
        <taxon>Bacteria</taxon>
        <taxon>Bacillati</taxon>
        <taxon>Bacillota</taxon>
        <taxon>Negativicutes</taxon>
        <taxon>Selenomonadales</taxon>
        <taxon>Sporomusaceae</taxon>
        <taxon>Anaerospora</taxon>
    </lineage>
</organism>
<reference evidence="2 3" key="1">
    <citation type="submission" date="2019-03" db="EMBL/GenBank/DDBJ databases">
        <title>Genomic Encyclopedia of Type Strains, Phase IV (KMG-IV): sequencing the most valuable type-strain genomes for metagenomic binning, comparative biology and taxonomic classification.</title>
        <authorList>
            <person name="Goeker M."/>
        </authorList>
    </citation>
    <scope>NUCLEOTIDE SEQUENCE [LARGE SCALE GENOMIC DNA]</scope>
    <source>
        <strain evidence="2 3">DSM 15969</strain>
    </source>
</reference>